<name>A0A0C7NYY4_DEFTU</name>
<organism evidence="3 4">
    <name type="scientific">Defluviitoga tunisiensis</name>
    <dbReference type="NCBI Taxonomy" id="1006576"/>
    <lineage>
        <taxon>Bacteria</taxon>
        <taxon>Thermotogati</taxon>
        <taxon>Thermotogota</taxon>
        <taxon>Thermotogae</taxon>
        <taxon>Petrotogales</taxon>
        <taxon>Petrotogaceae</taxon>
        <taxon>Defluviitoga</taxon>
    </lineage>
</organism>
<gene>
    <name evidence="3" type="ORF">DTL3_1186</name>
</gene>
<accession>A0A0C7NYY4</accession>
<proteinExistence type="predicted"/>
<evidence type="ECO:0000313" key="3">
    <source>
        <dbReference type="EMBL" id="CEP78488.1"/>
    </source>
</evidence>
<dbReference type="Gene3D" id="1.10.10.10">
    <property type="entry name" value="Winged helix-like DNA-binding domain superfamily/Winged helix DNA-binding domain"/>
    <property type="match status" value="1"/>
</dbReference>
<dbReference type="InterPro" id="IPR042371">
    <property type="entry name" value="Z_dom"/>
</dbReference>
<dbReference type="RefSeq" id="WP_045087923.1">
    <property type="nucleotide sequence ID" value="NZ_LN824141.1"/>
</dbReference>
<feature type="domain" description="Z-binding" evidence="2">
    <location>
        <begin position="1"/>
        <end position="50"/>
    </location>
</feature>
<dbReference type="OrthoDB" id="15623at2"/>
<evidence type="ECO:0000313" key="4">
    <source>
        <dbReference type="Proteomes" id="UP000032809"/>
    </source>
</evidence>
<dbReference type="EMBL" id="LN824141">
    <property type="protein sequence ID" value="CEP78488.1"/>
    <property type="molecule type" value="Genomic_DNA"/>
</dbReference>
<dbReference type="InterPro" id="IPR036388">
    <property type="entry name" value="WH-like_DNA-bd_sf"/>
</dbReference>
<dbReference type="STRING" id="1006576.DTL3_1186"/>
<dbReference type="SUPFAM" id="SSF46785">
    <property type="entry name" value="Winged helix' DNA-binding domain"/>
    <property type="match status" value="1"/>
</dbReference>
<protein>
    <submittedName>
        <fullName evidence="3">Transcriptional regulator</fullName>
    </submittedName>
</protein>
<dbReference type="Pfam" id="PF02295">
    <property type="entry name" value="z-alpha"/>
    <property type="match status" value="1"/>
</dbReference>
<reference evidence="4" key="1">
    <citation type="submission" date="2014-11" db="EMBL/GenBank/DDBJ databases">
        <authorList>
            <person name="Wibberg D."/>
        </authorList>
    </citation>
    <scope>NUCLEOTIDE SEQUENCE [LARGE SCALE GENOMIC DNA]</scope>
    <source>
        <strain evidence="4">L3</strain>
    </source>
</reference>
<sequence length="60" mass="6862">MNEKEKMILEFLKNSDKPLKPGDIAESLNMDSKEVSSIITKLKKEGKVISPKRCYYSAKE</sequence>
<dbReference type="HOGENOM" id="CLU_203781_1_0_0"/>
<dbReference type="InterPro" id="IPR036390">
    <property type="entry name" value="WH_DNA-bd_sf"/>
</dbReference>
<keyword evidence="1" id="KW-0694">RNA-binding</keyword>
<keyword evidence="4" id="KW-1185">Reference proteome</keyword>
<evidence type="ECO:0000259" key="2">
    <source>
        <dbReference type="Pfam" id="PF02295"/>
    </source>
</evidence>
<dbReference type="KEGG" id="dtn:DTL3_1186"/>
<evidence type="ECO:0000256" key="1">
    <source>
        <dbReference type="ARBA" id="ARBA00022884"/>
    </source>
</evidence>
<dbReference type="AlphaFoldDB" id="A0A0C7NYY4"/>
<dbReference type="Proteomes" id="UP000032809">
    <property type="component" value="Chromosome I"/>
</dbReference>